<evidence type="ECO:0000313" key="1">
    <source>
        <dbReference type="EMBL" id="MFI9120129.1"/>
    </source>
</evidence>
<keyword evidence="2" id="KW-1185">Reference proteome</keyword>
<gene>
    <name evidence="1" type="ORF">ACIGW0_12155</name>
</gene>
<organism evidence="1 2">
    <name type="scientific">Streptomyces bikiniensis</name>
    <dbReference type="NCBI Taxonomy" id="1896"/>
    <lineage>
        <taxon>Bacteria</taxon>
        <taxon>Bacillati</taxon>
        <taxon>Actinomycetota</taxon>
        <taxon>Actinomycetes</taxon>
        <taxon>Kitasatosporales</taxon>
        <taxon>Streptomycetaceae</taxon>
        <taxon>Streptomyces</taxon>
    </lineage>
</organism>
<evidence type="ECO:0008006" key="3">
    <source>
        <dbReference type="Google" id="ProtNLM"/>
    </source>
</evidence>
<accession>A0ABW8CRD4</accession>
<sequence length="199" mass="21778">MGWSLGYLKPREPQLLDALFLSAGRALHLANSFESKCQYVLRMAHLAEAAQADPVLGLQEMIANLPRDKMLGGTLQDLSTTRLGSHTSGFDLLDGARKARNFIAHEGADIGNVMEAKQHTILNRATRLREAVADLASGDNVVSQWVFHIEEPDNYLPRDLIIAYPAMVDNWVFGHFGGLLDPPESDEDALPEGADAETA</sequence>
<name>A0ABW8CRD4_STRBI</name>
<comment type="caution">
    <text evidence="1">The sequence shown here is derived from an EMBL/GenBank/DDBJ whole genome shotgun (WGS) entry which is preliminary data.</text>
</comment>
<dbReference type="EMBL" id="JBITYT010000005">
    <property type="protein sequence ID" value="MFI9120129.1"/>
    <property type="molecule type" value="Genomic_DNA"/>
</dbReference>
<dbReference type="Proteomes" id="UP001614391">
    <property type="component" value="Unassembled WGS sequence"/>
</dbReference>
<proteinExistence type="predicted"/>
<evidence type="ECO:0000313" key="2">
    <source>
        <dbReference type="Proteomes" id="UP001614391"/>
    </source>
</evidence>
<dbReference type="RefSeq" id="WP_399613834.1">
    <property type="nucleotide sequence ID" value="NZ_JBITYT010000005.1"/>
</dbReference>
<protein>
    <recommendedName>
        <fullName evidence="3">DUF4145 domain-containing protein</fullName>
    </recommendedName>
</protein>
<reference evidence="1 2" key="1">
    <citation type="submission" date="2024-10" db="EMBL/GenBank/DDBJ databases">
        <title>The Natural Products Discovery Center: Release of the First 8490 Sequenced Strains for Exploring Actinobacteria Biosynthetic Diversity.</title>
        <authorList>
            <person name="Kalkreuter E."/>
            <person name="Kautsar S.A."/>
            <person name="Yang D."/>
            <person name="Bader C.D."/>
            <person name="Teijaro C.N."/>
            <person name="Fluegel L."/>
            <person name="Davis C.M."/>
            <person name="Simpson J.R."/>
            <person name="Lauterbach L."/>
            <person name="Steele A.D."/>
            <person name="Gui C."/>
            <person name="Meng S."/>
            <person name="Li G."/>
            <person name="Viehrig K."/>
            <person name="Ye F."/>
            <person name="Su P."/>
            <person name="Kiefer A.F."/>
            <person name="Nichols A."/>
            <person name="Cepeda A.J."/>
            <person name="Yan W."/>
            <person name="Fan B."/>
            <person name="Jiang Y."/>
            <person name="Adhikari A."/>
            <person name="Zheng C.-J."/>
            <person name="Schuster L."/>
            <person name="Cowan T.M."/>
            <person name="Smanski M.J."/>
            <person name="Chevrette M.G."/>
            <person name="De Carvalho L.P.S."/>
            <person name="Shen B."/>
        </authorList>
    </citation>
    <scope>NUCLEOTIDE SEQUENCE [LARGE SCALE GENOMIC DNA]</scope>
    <source>
        <strain evidence="1 2">NPDC053346</strain>
    </source>
</reference>